<feature type="transmembrane region" description="Helical" evidence="6">
    <location>
        <begin position="156"/>
        <end position="174"/>
    </location>
</feature>
<dbReference type="OrthoDB" id="3358017at2759"/>
<protein>
    <submittedName>
        <fullName evidence="8">RTA1 domain-containing protein</fullName>
    </submittedName>
</protein>
<accession>A0A9P3FXL3</accession>
<dbReference type="AlphaFoldDB" id="A0A9P3FXL3"/>
<evidence type="ECO:0000256" key="6">
    <source>
        <dbReference type="SAM" id="Phobius"/>
    </source>
</evidence>
<dbReference type="GO" id="GO:0016020">
    <property type="term" value="C:membrane"/>
    <property type="evidence" value="ECO:0007669"/>
    <property type="project" value="UniProtKB-SubCell"/>
</dbReference>
<dbReference type="Proteomes" id="UP000703269">
    <property type="component" value="Unassembled WGS sequence"/>
</dbReference>
<comment type="subcellular location">
    <subcellularLocation>
        <location evidence="1">Membrane</location>
        <topology evidence="1">Multi-pass membrane protein</topology>
    </subcellularLocation>
</comment>
<feature type="transmembrane region" description="Helical" evidence="6">
    <location>
        <begin position="115"/>
        <end position="136"/>
    </location>
</feature>
<dbReference type="PANTHER" id="PTHR31465">
    <property type="entry name" value="PROTEIN RTA1-RELATED"/>
    <property type="match status" value="1"/>
</dbReference>
<feature type="transmembrane region" description="Helical" evidence="6">
    <location>
        <begin position="194"/>
        <end position="218"/>
    </location>
</feature>
<keyword evidence="7" id="KW-0732">Signal</keyword>
<proteinExistence type="predicted"/>
<feature type="chain" id="PRO_5040410971" evidence="7">
    <location>
        <begin position="27"/>
        <end position="340"/>
    </location>
</feature>
<keyword evidence="4 6" id="KW-0472">Membrane</keyword>
<dbReference type="InterPro" id="IPR007568">
    <property type="entry name" value="RTA1"/>
</dbReference>
<evidence type="ECO:0000313" key="8">
    <source>
        <dbReference type="EMBL" id="GJE85023.1"/>
    </source>
</evidence>
<evidence type="ECO:0000256" key="2">
    <source>
        <dbReference type="ARBA" id="ARBA00022692"/>
    </source>
</evidence>
<feature type="transmembrane region" description="Helical" evidence="6">
    <location>
        <begin position="50"/>
        <end position="71"/>
    </location>
</feature>
<dbReference type="EMBL" id="BPQB01000001">
    <property type="protein sequence ID" value="GJE85023.1"/>
    <property type="molecule type" value="Genomic_DNA"/>
</dbReference>
<gene>
    <name evidence="8" type="ORF">PsYK624_011000</name>
</gene>
<evidence type="ECO:0000256" key="3">
    <source>
        <dbReference type="ARBA" id="ARBA00022989"/>
    </source>
</evidence>
<feature type="transmembrane region" description="Helical" evidence="6">
    <location>
        <begin position="239"/>
        <end position="258"/>
    </location>
</feature>
<evidence type="ECO:0000313" key="9">
    <source>
        <dbReference type="Proteomes" id="UP000703269"/>
    </source>
</evidence>
<feature type="transmembrane region" description="Helical" evidence="6">
    <location>
        <begin position="83"/>
        <end position="103"/>
    </location>
</feature>
<comment type="caution">
    <text evidence="8">The sequence shown here is derived from an EMBL/GenBank/DDBJ whole genome shotgun (WGS) entry which is preliminary data.</text>
</comment>
<evidence type="ECO:0000256" key="7">
    <source>
        <dbReference type="SAM" id="SignalP"/>
    </source>
</evidence>
<feature type="region of interest" description="Disordered" evidence="5">
    <location>
        <begin position="312"/>
        <end position="340"/>
    </location>
</feature>
<dbReference type="Pfam" id="PF04479">
    <property type="entry name" value="RTA1"/>
    <property type="match status" value="1"/>
</dbReference>
<evidence type="ECO:0000256" key="4">
    <source>
        <dbReference type="ARBA" id="ARBA00023136"/>
    </source>
</evidence>
<name>A0A9P3FXL3_9APHY</name>
<feature type="transmembrane region" description="Helical" evidence="6">
    <location>
        <begin position="278"/>
        <end position="298"/>
    </location>
</feature>
<dbReference type="PANTHER" id="PTHR31465:SF1">
    <property type="entry name" value="PROTEIN RTA1-RELATED"/>
    <property type="match status" value="1"/>
</dbReference>
<keyword evidence="3 6" id="KW-1133">Transmembrane helix</keyword>
<evidence type="ECO:0000256" key="1">
    <source>
        <dbReference type="ARBA" id="ARBA00004141"/>
    </source>
</evidence>
<sequence>MARRGATSLVSQALPLVLFAASLVIARQIPTGAPVDPFADPKDDPFNPLKYIANNGLTAMAVALTLAIALPQTWFTWRIGGRFMLAMVIAEYTYALGIAFRFGLHSSPDSSTLYILYYLFVTLSPCGFIAAEYVLLGRMARWLGANDHVLVPPHRITIVFVCSDVATFLTQAAGGSISASAHEDPHKAQVGSRVFLVGLALQLASFFFFTCVYLRFLWRVHKYEPAMWTRDRGLKWYNDWRALAGAMFVSCVGILVRSVYRTIELSEGFDGFLTRTEVYFFALDFVPLLVALVCYVPFWPGRFIPNSVTWTGPSDAPRQPSTDGTLGERSPELTKDDEKP</sequence>
<keyword evidence="9" id="KW-1185">Reference proteome</keyword>
<organism evidence="8 9">
    <name type="scientific">Phanerochaete sordida</name>
    <dbReference type="NCBI Taxonomy" id="48140"/>
    <lineage>
        <taxon>Eukaryota</taxon>
        <taxon>Fungi</taxon>
        <taxon>Dikarya</taxon>
        <taxon>Basidiomycota</taxon>
        <taxon>Agaricomycotina</taxon>
        <taxon>Agaricomycetes</taxon>
        <taxon>Polyporales</taxon>
        <taxon>Phanerochaetaceae</taxon>
        <taxon>Phanerochaete</taxon>
    </lineage>
</organism>
<feature type="compositionally biased region" description="Basic and acidic residues" evidence="5">
    <location>
        <begin position="329"/>
        <end position="340"/>
    </location>
</feature>
<evidence type="ECO:0000256" key="5">
    <source>
        <dbReference type="SAM" id="MobiDB-lite"/>
    </source>
</evidence>
<feature type="signal peptide" evidence="7">
    <location>
        <begin position="1"/>
        <end position="26"/>
    </location>
</feature>
<reference evidence="8 9" key="1">
    <citation type="submission" date="2021-08" db="EMBL/GenBank/DDBJ databases">
        <title>Draft Genome Sequence of Phanerochaete sordida strain YK-624.</title>
        <authorList>
            <person name="Mori T."/>
            <person name="Dohra H."/>
            <person name="Suzuki T."/>
            <person name="Kawagishi H."/>
            <person name="Hirai H."/>
        </authorList>
    </citation>
    <scope>NUCLEOTIDE SEQUENCE [LARGE SCALE GENOMIC DNA]</scope>
    <source>
        <strain evidence="8 9">YK-624</strain>
    </source>
</reference>
<keyword evidence="2 6" id="KW-0812">Transmembrane</keyword>